<dbReference type="Proteomes" id="UP001235064">
    <property type="component" value="Unassembled WGS sequence"/>
</dbReference>
<comment type="caution">
    <text evidence="2">The sequence shown here is derived from an EMBL/GenBank/DDBJ whole genome shotgun (WGS) entry which is preliminary data.</text>
</comment>
<dbReference type="EC" id="1.-.-.-" evidence="2"/>
<protein>
    <submittedName>
        <fullName evidence="2">SDR family oxidoreductase</fullName>
        <ecNumber evidence="2">1.-.-.-</ecNumber>
    </submittedName>
</protein>
<dbReference type="EMBL" id="JASXSZ010000002">
    <property type="protein sequence ID" value="MDL9979320.1"/>
    <property type="molecule type" value="Genomic_DNA"/>
</dbReference>
<dbReference type="CDD" id="cd05233">
    <property type="entry name" value="SDR_c"/>
    <property type="match status" value="1"/>
</dbReference>
<gene>
    <name evidence="2" type="ORF">QSV35_08230</name>
</gene>
<dbReference type="InterPro" id="IPR036291">
    <property type="entry name" value="NAD(P)-bd_dom_sf"/>
</dbReference>
<dbReference type="SUPFAM" id="SSF51735">
    <property type="entry name" value="NAD(P)-binding Rossmann-fold domains"/>
    <property type="match status" value="1"/>
</dbReference>
<keyword evidence="3" id="KW-1185">Reference proteome</keyword>
<name>A0ABT7MY16_9MICO</name>
<evidence type="ECO:0000256" key="1">
    <source>
        <dbReference type="ARBA" id="ARBA00006484"/>
    </source>
</evidence>
<dbReference type="Gene3D" id="3.40.50.720">
    <property type="entry name" value="NAD(P)-binding Rossmann-like Domain"/>
    <property type="match status" value="1"/>
</dbReference>
<dbReference type="PANTHER" id="PTHR42760:SF129">
    <property type="entry name" value="OXIDOREDUCTASE"/>
    <property type="match status" value="1"/>
</dbReference>
<accession>A0ABT7MY16</accession>
<evidence type="ECO:0000313" key="2">
    <source>
        <dbReference type="EMBL" id="MDL9979320.1"/>
    </source>
</evidence>
<organism evidence="2 3">
    <name type="scientific">Microbacterium candidum</name>
    <dbReference type="NCBI Taxonomy" id="3041922"/>
    <lineage>
        <taxon>Bacteria</taxon>
        <taxon>Bacillati</taxon>
        <taxon>Actinomycetota</taxon>
        <taxon>Actinomycetes</taxon>
        <taxon>Micrococcales</taxon>
        <taxon>Microbacteriaceae</taxon>
        <taxon>Microbacterium</taxon>
    </lineage>
</organism>
<dbReference type="InterPro" id="IPR002347">
    <property type="entry name" value="SDR_fam"/>
</dbReference>
<dbReference type="PANTHER" id="PTHR42760">
    <property type="entry name" value="SHORT-CHAIN DEHYDROGENASES/REDUCTASES FAMILY MEMBER"/>
    <property type="match status" value="1"/>
</dbReference>
<keyword evidence="2" id="KW-0560">Oxidoreductase</keyword>
<sequence length="241" mass="25332">MTDTRSHTIVTGGSSGIGAAVVADLVAHGHRVTVFDLAPVGAADGDVGYERVDVTDEQQVVDAVSRAEARAGRITGVVACHGIRGAYAPALDIDLAALRRLYDIHVVGAFAVCREVVRRLEGEPASIVLVSSTTAYRGWANQIDYGPAKAAVRQLTENLAIEWAPLGVRVNAVAPGHTLTPMVQDMIDRGYDASAVTARTPLGRMARPDETAGMIRMLLDEASFVTGQCLAVDGGWTAVGK</sequence>
<dbReference type="RefSeq" id="WP_286288186.1">
    <property type="nucleotide sequence ID" value="NZ_JASXSZ010000002.1"/>
</dbReference>
<comment type="similarity">
    <text evidence="1">Belongs to the short-chain dehydrogenases/reductases (SDR) family.</text>
</comment>
<evidence type="ECO:0000313" key="3">
    <source>
        <dbReference type="Proteomes" id="UP001235064"/>
    </source>
</evidence>
<proteinExistence type="inferred from homology"/>
<dbReference type="GO" id="GO:0016491">
    <property type="term" value="F:oxidoreductase activity"/>
    <property type="evidence" value="ECO:0007669"/>
    <property type="project" value="UniProtKB-KW"/>
</dbReference>
<reference evidence="2 3" key="1">
    <citation type="submission" date="2023-06" db="EMBL/GenBank/DDBJ databases">
        <title>Microbacterium sp. nov., isolated from a waste landfill.</title>
        <authorList>
            <person name="Wen W."/>
        </authorList>
    </citation>
    <scope>NUCLEOTIDE SEQUENCE [LARGE SCALE GENOMIC DNA]</scope>
    <source>
        <strain evidence="2 3">ASV49</strain>
    </source>
</reference>
<dbReference type="PRINTS" id="PR00081">
    <property type="entry name" value="GDHRDH"/>
</dbReference>
<dbReference type="Pfam" id="PF13561">
    <property type="entry name" value="adh_short_C2"/>
    <property type="match status" value="1"/>
</dbReference>